<evidence type="ECO:0000313" key="3">
    <source>
        <dbReference type="EMBL" id="CAF1298036.1"/>
    </source>
</evidence>
<name>A0A814NWT4_9BILA</name>
<evidence type="ECO:0000313" key="5">
    <source>
        <dbReference type="Proteomes" id="UP000663870"/>
    </source>
</evidence>
<accession>A0A814NWT4</accession>
<sequence length="346" mass="40122">MASSKCSVDGCKRNSDTLCEHCQNQVCTKHYIEHVKLANNELTTLSDEINLMVDKIQQQDLTHHVFEQIEQWREENHRRIDEICDEKKRQLKIEIGQNIDNHMKKLHELTREVKELIDEGDASFKQIEHIKNSIKKCREECKQFEIPHHFHSDLKLVNLNITLFNHELFRGDGTLLSPEHQLKLNEFYGKEGQIWTLIYKATRDGFSASDFHRCCDNQDSTLTVIQSTEGGYLFGGYTSVSWRSTEGYVLDPNNPFLFTLTNPHGIPSTKYSNKHPNYSIYAGNNYGPTFGGAHDLYISNNSQTNRNNYFGFPHSYNDTTNRGALTFTGDQNFRTNEIEVYRLIET</sequence>
<protein>
    <recommendedName>
        <fullName evidence="1">TLDc domain-containing protein</fullName>
    </recommendedName>
</protein>
<evidence type="ECO:0000259" key="1">
    <source>
        <dbReference type="PROSITE" id="PS51886"/>
    </source>
</evidence>
<dbReference type="PANTHER" id="PTHR23354:SF122">
    <property type="entry name" value="GTPASE-ACTIVATING PROTEIN SKYWALKER"/>
    <property type="match status" value="1"/>
</dbReference>
<gene>
    <name evidence="3" type="ORF">JXQ802_LOCUS29346</name>
    <name evidence="2" type="ORF">PYM288_LOCUS19523</name>
</gene>
<dbReference type="InterPro" id="IPR006571">
    <property type="entry name" value="TLDc_dom"/>
</dbReference>
<keyword evidence="5" id="KW-1185">Reference proteome</keyword>
<comment type="caution">
    <text evidence="2">The sequence shown here is derived from an EMBL/GenBank/DDBJ whole genome shotgun (WGS) entry which is preliminary data.</text>
</comment>
<dbReference type="EMBL" id="CAJNOH010000659">
    <property type="protein sequence ID" value="CAF1098049.1"/>
    <property type="molecule type" value="Genomic_DNA"/>
</dbReference>
<dbReference type="SMART" id="SM00584">
    <property type="entry name" value="TLDc"/>
    <property type="match status" value="1"/>
</dbReference>
<dbReference type="Pfam" id="PF07534">
    <property type="entry name" value="TLD"/>
    <property type="match status" value="1"/>
</dbReference>
<evidence type="ECO:0000313" key="2">
    <source>
        <dbReference type="EMBL" id="CAF1098049.1"/>
    </source>
</evidence>
<dbReference type="AlphaFoldDB" id="A0A814NWT4"/>
<dbReference type="EMBL" id="CAJNOL010001147">
    <property type="protein sequence ID" value="CAF1298036.1"/>
    <property type="molecule type" value="Genomic_DNA"/>
</dbReference>
<dbReference type="PANTHER" id="PTHR23354">
    <property type="entry name" value="NUCLEOLAR PROTEIN 7/ESTROGEN RECEPTOR COACTIVATOR-RELATED"/>
    <property type="match status" value="1"/>
</dbReference>
<proteinExistence type="predicted"/>
<dbReference type="Proteomes" id="UP000663854">
    <property type="component" value="Unassembled WGS sequence"/>
</dbReference>
<feature type="domain" description="TLDc" evidence="1">
    <location>
        <begin position="162"/>
        <end position="344"/>
    </location>
</feature>
<reference evidence="2" key="1">
    <citation type="submission" date="2021-02" db="EMBL/GenBank/DDBJ databases">
        <authorList>
            <person name="Nowell W R."/>
        </authorList>
    </citation>
    <scope>NUCLEOTIDE SEQUENCE</scope>
</reference>
<evidence type="ECO:0000313" key="4">
    <source>
        <dbReference type="Proteomes" id="UP000663854"/>
    </source>
</evidence>
<dbReference type="PROSITE" id="PS51886">
    <property type="entry name" value="TLDC"/>
    <property type="match status" value="1"/>
</dbReference>
<organism evidence="2 4">
    <name type="scientific">Rotaria sordida</name>
    <dbReference type="NCBI Taxonomy" id="392033"/>
    <lineage>
        <taxon>Eukaryota</taxon>
        <taxon>Metazoa</taxon>
        <taxon>Spiralia</taxon>
        <taxon>Gnathifera</taxon>
        <taxon>Rotifera</taxon>
        <taxon>Eurotatoria</taxon>
        <taxon>Bdelloidea</taxon>
        <taxon>Philodinida</taxon>
        <taxon>Philodinidae</taxon>
        <taxon>Rotaria</taxon>
    </lineage>
</organism>
<dbReference type="Proteomes" id="UP000663870">
    <property type="component" value="Unassembled WGS sequence"/>
</dbReference>